<accession>A0A6A5BPH4</accession>
<dbReference type="VEuPathDB" id="AmoebaDB:NF0121430"/>
<dbReference type="OrthoDB" id="10381208at2759"/>
<keyword evidence="3" id="KW-1185">Reference proteome</keyword>
<name>A0A6A5BPH4_NAEFO</name>
<evidence type="ECO:0000313" key="2">
    <source>
        <dbReference type="EMBL" id="KAF0976702.1"/>
    </source>
</evidence>
<dbReference type="Proteomes" id="UP000444721">
    <property type="component" value="Unassembled WGS sequence"/>
</dbReference>
<dbReference type="VEuPathDB" id="AmoebaDB:NfTy_069770"/>
<feature type="compositionally biased region" description="Low complexity" evidence="1">
    <location>
        <begin position="1"/>
        <end position="15"/>
    </location>
</feature>
<dbReference type="VEuPathDB" id="AmoebaDB:NF0121420"/>
<evidence type="ECO:0000256" key="1">
    <source>
        <dbReference type="SAM" id="MobiDB-lite"/>
    </source>
</evidence>
<proteinExistence type="predicted"/>
<dbReference type="EMBL" id="VFQX01000036">
    <property type="protein sequence ID" value="KAF0976702.1"/>
    <property type="molecule type" value="Genomic_DNA"/>
</dbReference>
<feature type="compositionally biased region" description="Low complexity" evidence="1">
    <location>
        <begin position="26"/>
        <end position="36"/>
    </location>
</feature>
<gene>
    <name evidence="2" type="ORF">FDP41_003997</name>
</gene>
<organism evidence="2 3">
    <name type="scientific">Naegleria fowleri</name>
    <name type="common">Brain eating amoeba</name>
    <dbReference type="NCBI Taxonomy" id="5763"/>
    <lineage>
        <taxon>Eukaryota</taxon>
        <taxon>Discoba</taxon>
        <taxon>Heterolobosea</taxon>
        <taxon>Tetramitia</taxon>
        <taxon>Eutetramitia</taxon>
        <taxon>Vahlkampfiidae</taxon>
        <taxon>Naegleria</taxon>
    </lineage>
</organism>
<dbReference type="VEuPathDB" id="AmoebaDB:NF0121400"/>
<dbReference type="GeneID" id="68111215"/>
<sequence length="1871" mass="215656">MKSSKIKPPLLSSSSELNHHDGNNNSGKHTSSSSISSLVKLIGSQKERRKRLKMSSSYLLDETHRDGFLSTSPRNSMHHQDNNSSMINDVSMISISASTNGTTPSITHQLLDNILKEEDEMLSSQEHHCHNLMEKLMDQFSTVSISLFHRIIKEHSTHHNSSFHPFPNDIRSKFVHILERDVMNMFVLQYEYTLKKNIPSVLSLFLAFHIYLIQEIALCFTKFANFDNIFVGDLSLLTNLPRKIKIVASAPTTYTTSTEQNIFDFYMHFLLDFISSELVHNISIPLSPLCTNFDRLTFLKLLTSPSTLLVSSLLRQFEKLFNLSFQNQSKIILNYSTLLYIHQSQILSIPDYILSLTTENAIQLLAERLVFEYHFLNNSKNGQGDPKLTNQLESVQYECLWCSTFFDKKKDTSKVLKFLSTFRFWKNKEILNDTFTKSLIVWNEFAKHSIETQEKRNIYIKTYIRMLNVSRKIIDPSLSQSFILTELGNLLRKDYTTNSINCSVSTNIAMTQDFVQLRDPLSKSDDPTFEQAQNEVFDWFINRLQETTANSETIISCIRETLISPHVHLPTIIPLMAKLIRTHENNILTLLDESLCRAIESEDMSLALTCLIVARNIYAIPKYIKTSSAQKPTLVNNQHLPTIDQWMKDHLFMYLSSGSNKVMAGGISLERNAKSASFVCKLIDTIIPLESATFLHIYQRVLNGITNSRHEIVSLLTNKLKKQLTEITEETITTAMSNSNEDSAYFEVKNILEEYEKLGDEIFNKNTQKKGNSSAPPLVYYPLMKKNRWCSIIVPELLAFSFRKEGRDDIEFEKSKRKYDKLKFALLSSLRNRKMIPEEMVAKENENTEISEKESLNCSIQEKITRLEGCLSRVTVEIEHQMRKHSGLLKIEPICGIFCEAHILILEILKDCEKEESKRQQAIAKNMIQISLQTFYDCCSLTSGNPSQTNALSEDVKQSHLDWVVLFKVGILIPLADFSSIFHQSIAECLKIYLSSASDSQNPSTDMCYMLSTLIASLSLISTNEVTIIREFIETILNNEQHRPYAFTIQDAIQKRYKLLHLCFEIDLIPSCFSDAIQISQLILATLEAITIFERYNSGFGEAHNMFEILDDDILEETFKILIERNLENTLLSENHFYCLFPSRVIQFFVWIVSRYYQLFFMVESTQYSTLFPSLFSKLLKTRKTTNSTQETKQENMLLDQVNAIIQALSTNDSIPKFFEKTKELTFDQWLRLELSIIQEDNLSLDLYYKQHLLNYLSQISSQSQNSKTFVISQFLSIIAREILLTSSSTRTIAKTYMVNAASSLIPKFFVVSSQDDENFNQLLSPFWLLEILLNLLHHSQSKNKRSIVRDFTILLQHVDPIIFIIGRYSLPNSAKLNTKTICGNKLITWLEEILMKLTLNILHPLNSIHPWPTEFTSKILEGLLFLALLCFSSCDGAQQEEFSSSISRIVSNFWSKNVILRLNVSRNLSFYWTLIDSFILSHSIHNHNTKMQEFLSECFGEDFLYGIQFVQTFLSEGEASSEILLKFLQTHNDDDTRFLATQLTEILLHSCRGCSTHDGEPYHDFINSLFNQNENTSSRLHSVEMLKYLKSFIMKAFSKPQHAENSLEKTNMPQQQRVLTLTYQLLSSIASTNEEYSKLFLVEFFQSLFVAYSSMIMNGMTNQRNIVCPFPLFYPTDAFLSRSHEEENIYLKFIEQVMNKMILLLNGYLYLDLFEKIFELFENNQLFVSSTLLQMFDSISCSKQQVLDDNNQLQLNERMDVYGIFVFSIFRLTLSNPNMVHAIQTLFNNAHLEENAYSWMDQAWYHSKFCTLVSVLRKIAYSDGVTTLVMGDNCSTEAVSILRSLLDRGLISEQDAEPEIDLTGIEFSQL</sequence>
<comment type="caution">
    <text evidence="2">The sequence shown here is derived from an EMBL/GenBank/DDBJ whole genome shotgun (WGS) entry which is preliminary data.</text>
</comment>
<evidence type="ECO:0000313" key="3">
    <source>
        <dbReference type="Proteomes" id="UP000444721"/>
    </source>
</evidence>
<dbReference type="VEuPathDB" id="AmoebaDB:FDP41_003997"/>
<protein>
    <submittedName>
        <fullName evidence="2">Uncharacterized protein</fullName>
    </submittedName>
</protein>
<dbReference type="VEuPathDB" id="AmoebaDB:NF0121410"/>
<reference evidence="2 3" key="1">
    <citation type="journal article" date="2019" name="Sci. Rep.">
        <title>Nanopore sequencing improves the draft genome of the human pathogenic amoeba Naegleria fowleri.</title>
        <authorList>
            <person name="Liechti N."/>
            <person name="Schurch N."/>
            <person name="Bruggmann R."/>
            <person name="Wittwer M."/>
        </authorList>
    </citation>
    <scope>NUCLEOTIDE SEQUENCE [LARGE SCALE GENOMIC DNA]</scope>
    <source>
        <strain evidence="2 3">ATCC 30894</strain>
    </source>
</reference>
<dbReference type="OMA" id="TIDQWMK"/>
<feature type="region of interest" description="Disordered" evidence="1">
    <location>
        <begin position="1"/>
        <end position="36"/>
    </location>
</feature>
<dbReference type="RefSeq" id="XP_044561415.1">
    <property type="nucleotide sequence ID" value="XM_044707362.1"/>
</dbReference>